<comment type="caution">
    <text evidence="3">The sequence shown here is derived from an EMBL/GenBank/DDBJ whole genome shotgun (WGS) entry which is preliminary data.</text>
</comment>
<dbReference type="AlphaFoldDB" id="A0A843W4E2"/>
<protein>
    <submittedName>
        <fullName evidence="3">Uncharacterized protein</fullName>
    </submittedName>
</protein>
<dbReference type="OrthoDB" id="4096362at2759"/>
<evidence type="ECO:0000256" key="1">
    <source>
        <dbReference type="SAM" id="MobiDB-lite"/>
    </source>
</evidence>
<keyword evidence="2" id="KW-1133">Transmembrane helix</keyword>
<keyword evidence="4" id="KW-1185">Reference proteome</keyword>
<evidence type="ECO:0000313" key="4">
    <source>
        <dbReference type="Proteomes" id="UP000652761"/>
    </source>
</evidence>
<keyword evidence="2" id="KW-0472">Membrane</keyword>
<evidence type="ECO:0000256" key="2">
    <source>
        <dbReference type="SAM" id="Phobius"/>
    </source>
</evidence>
<proteinExistence type="predicted"/>
<feature type="transmembrane region" description="Helical" evidence="2">
    <location>
        <begin position="163"/>
        <end position="182"/>
    </location>
</feature>
<organism evidence="3 4">
    <name type="scientific">Colocasia esculenta</name>
    <name type="common">Wild taro</name>
    <name type="synonym">Arum esculentum</name>
    <dbReference type="NCBI Taxonomy" id="4460"/>
    <lineage>
        <taxon>Eukaryota</taxon>
        <taxon>Viridiplantae</taxon>
        <taxon>Streptophyta</taxon>
        <taxon>Embryophyta</taxon>
        <taxon>Tracheophyta</taxon>
        <taxon>Spermatophyta</taxon>
        <taxon>Magnoliopsida</taxon>
        <taxon>Liliopsida</taxon>
        <taxon>Araceae</taxon>
        <taxon>Aroideae</taxon>
        <taxon>Colocasieae</taxon>
        <taxon>Colocasia</taxon>
    </lineage>
</organism>
<reference evidence="3" key="1">
    <citation type="submission" date="2017-07" db="EMBL/GenBank/DDBJ databases">
        <title>Taro Niue Genome Assembly and Annotation.</title>
        <authorList>
            <person name="Atibalentja N."/>
            <person name="Keating K."/>
            <person name="Fields C.J."/>
        </authorList>
    </citation>
    <scope>NUCLEOTIDE SEQUENCE</scope>
    <source>
        <strain evidence="3">Niue_2</strain>
        <tissue evidence="3">Leaf</tissue>
    </source>
</reference>
<feature type="region of interest" description="Disordered" evidence="1">
    <location>
        <begin position="1"/>
        <end position="53"/>
    </location>
</feature>
<accession>A0A843W4E2</accession>
<feature type="transmembrane region" description="Helical" evidence="2">
    <location>
        <begin position="138"/>
        <end position="157"/>
    </location>
</feature>
<evidence type="ECO:0000313" key="3">
    <source>
        <dbReference type="EMBL" id="MQM01828.1"/>
    </source>
</evidence>
<keyword evidence="2" id="KW-0812">Transmembrane</keyword>
<sequence>MESTKQVSPGKANADPGTTDARALTHCSHGRKHPHGAVEEDGSGGHYTTPPELSAEADGEILTVMMGHGPSCAYTRERDVGDILRARQPEGVVCLPLFLRQFSDACPSTRTRLYQVWPGRNVFFLRGHIICGPDPRGFLLTALSILLSTWIFCFYVASDSPEASPLTITTALILALIVRYPYIPISKRSSLSES</sequence>
<dbReference type="EMBL" id="NMUH01002742">
    <property type="protein sequence ID" value="MQM01828.1"/>
    <property type="molecule type" value="Genomic_DNA"/>
</dbReference>
<dbReference type="Proteomes" id="UP000652761">
    <property type="component" value="Unassembled WGS sequence"/>
</dbReference>
<gene>
    <name evidence="3" type="ORF">Taro_034583</name>
</gene>
<name>A0A843W4E2_COLES</name>